<evidence type="ECO:0000313" key="9">
    <source>
        <dbReference type="EMBL" id="SUY46578.1"/>
    </source>
</evidence>
<dbReference type="PANTHER" id="PTHR40074:SF2">
    <property type="entry name" value="O-ACETYLTRANSFERASE WECH"/>
    <property type="match status" value="1"/>
</dbReference>
<dbReference type="PANTHER" id="PTHR40074">
    <property type="entry name" value="O-ACETYLTRANSFERASE WECH"/>
    <property type="match status" value="1"/>
</dbReference>
<evidence type="ECO:0000256" key="5">
    <source>
        <dbReference type="ARBA" id="ARBA00022989"/>
    </source>
</evidence>
<feature type="transmembrane region" description="Helical" evidence="7">
    <location>
        <begin position="73"/>
        <end position="91"/>
    </location>
</feature>
<feature type="transmembrane region" description="Helical" evidence="7">
    <location>
        <begin position="121"/>
        <end position="139"/>
    </location>
</feature>
<name>A0A381J7A3_9CLOT</name>
<dbReference type="OrthoDB" id="1938901at2"/>
<keyword evidence="4 7" id="KW-0812">Transmembrane</keyword>
<evidence type="ECO:0000256" key="4">
    <source>
        <dbReference type="ARBA" id="ARBA00022692"/>
    </source>
</evidence>
<keyword evidence="9" id="KW-0012">Acyltransferase</keyword>
<gene>
    <name evidence="9" type="ORF">NCTC9836_00874</name>
</gene>
<feature type="transmembrane region" description="Helical" evidence="7">
    <location>
        <begin position="172"/>
        <end position="189"/>
    </location>
</feature>
<dbReference type="GO" id="GO:0016413">
    <property type="term" value="F:O-acetyltransferase activity"/>
    <property type="evidence" value="ECO:0007669"/>
    <property type="project" value="TreeGrafter"/>
</dbReference>
<accession>A0A381J7A3</accession>
<sequence length="349" mass="40608">MGKVCHVNDESFFLSKTNTDQLKGVAILLVILGHMGIISYAGAYGVGIFLVLSGFGLTQSYLKSGTENFIRKRINKIIIPYMIITLIWFAIEKLRFGTSYSVKHTIKTLIGLNAQSPLDASMWYVTFLIYWYIAFYLIFSLPQRNFIKVISIFVTSYLIYKHAFLFTSATGVSLYVIEFPIGVLIGILYDKFKGYKAKHYKMILCIVCIISGLLFKYYFKYILEGGYSKSIFFCTVFTITFIGLMSYYKNLFINIFLNGFKEIGQVSYEMYLLEYVFLTKYFKIFKFINNDFLRCISFIITMIVLGKLMKALINYIKVLIDYMINLFTKRLKKFKIIKSIGFNIFKFTK</sequence>
<keyword evidence="6 7" id="KW-0472">Membrane</keyword>
<proteinExistence type="inferred from homology"/>
<evidence type="ECO:0000259" key="8">
    <source>
        <dbReference type="Pfam" id="PF01757"/>
    </source>
</evidence>
<evidence type="ECO:0000256" key="3">
    <source>
        <dbReference type="ARBA" id="ARBA00022475"/>
    </source>
</evidence>
<keyword evidence="10" id="KW-1185">Reference proteome</keyword>
<evidence type="ECO:0000256" key="2">
    <source>
        <dbReference type="ARBA" id="ARBA00007400"/>
    </source>
</evidence>
<dbReference type="GO" id="GO:0009246">
    <property type="term" value="P:enterobacterial common antigen biosynthetic process"/>
    <property type="evidence" value="ECO:0007669"/>
    <property type="project" value="TreeGrafter"/>
</dbReference>
<reference evidence="9 10" key="1">
    <citation type="submission" date="2018-06" db="EMBL/GenBank/DDBJ databases">
        <authorList>
            <consortium name="Pathogen Informatics"/>
            <person name="Doyle S."/>
        </authorList>
    </citation>
    <scope>NUCLEOTIDE SEQUENCE [LARGE SCALE GENOMIC DNA]</scope>
    <source>
        <strain evidence="9 10">NCTC9836</strain>
    </source>
</reference>
<feature type="transmembrane region" description="Helical" evidence="7">
    <location>
        <begin position="201"/>
        <end position="218"/>
    </location>
</feature>
<keyword evidence="3" id="KW-1003">Cell membrane</keyword>
<feature type="domain" description="Acyltransferase 3" evidence="8">
    <location>
        <begin position="20"/>
        <end position="304"/>
    </location>
</feature>
<evidence type="ECO:0000313" key="10">
    <source>
        <dbReference type="Proteomes" id="UP000254664"/>
    </source>
</evidence>
<evidence type="ECO:0000256" key="6">
    <source>
        <dbReference type="ARBA" id="ARBA00023136"/>
    </source>
</evidence>
<evidence type="ECO:0000256" key="1">
    <source>
        <dbReference type="ARBA" id="ARBA00004651"/>
    </source>
</evidence>
<protein>
    <submittedName>
        <fullName evidence="9">Putative acyltransferase</fullName>
    </submittedName>
</protein>
<comment type="similarity">
    <text evidence="2">Belongs to the acyltransferase 3 family.</text>
</comment>
<dbReference type="GO" id="GO:0005886">
    <property type="term" value="C:plasma membrane"/>
    <property type="evidence" value="ECO:0007669"/>
    <property type="project" value="UniProtKB-SubCell"/>
</dbReference>
<dbReference type="Pfam" id="PF01757">
    <property type="entry name" value="Acyl_transf_3"/>
    <property type="match status" value="1"/>
</dbReference>
<evidence type="ECO:0000256" key="7">
    <source>
        <dbReference type="SAM" id="Phobius"/>
    </source>
</evidence>
<feature type="transmembrane region" description="Helical" evidence="7">
    <location>
        <begin position="230"/>
        <end position="248"/>
    </location>
</feature>
<dbReference type="RefSeq" id="WP_115640630.1">
    <property type="nucleotide sequence ID" value="NZ_UFWZ01000001.1"/>
</dbReference>
<organism evidence="9 10">
    <name type="scientific">Clostridium putrefaciens</name>
    <dbReference type="NCBI Taxonomy" id="99675"/>
    <lineage>
        <taxon>Bacteria</taxon>
        <taxon>Bacillati</taxon>
        <taxon>Bacillota</taxon>
        <taxon>Clostridia</taxon>
        <taxon>Eubacteriales</taxon>
        <taxon>Clostridiaceae</taxon>
        <taxon>Clostridium</taxon>
    </lineage>
</organism>
<dbReference type="EMBL" id="UFWZ01000001">
    <property type="protein sequence ID" value="SUY46578.1"/>
    <property type="molecule type" value="Genomic_DNA"/>
</dbReference>
<dbReference type="AlphaFoldDB" id="A0A381J7A3"/>
<comment type="subcellular location">
    <subcellularLocation>
        <location evidence="1">Cell membrane</location>
        <topology evidence="1">Multi-pass membrane protein</topology>
    </subcellularLocation>
</comment>
<dbReference type="Proteomes" id="UP000254664">
    <property type="component" value="Unassembled WGS sequence"/>
</dbReference>
<feature type="transmembrane region" description="Helical" evidence="7">
    <location>
        <begin position="25"/>
        <end position="52"/>
    </location>
</feature>
<dbReference type="InterPro" id="IPR002656">
    <property type="entry name" value="Acyl_transf_3_dom"/>
</dbReference>
<keyword evidence="9" id="KW-0808">Transferase</keyword>
<keyword evidence="5 7" id="KW-1133">Transmembrane helix</keyword>